<comment type="subcellular location">
    <subcellularLocation>
        <location evidence="1">Membrane</location>
    </subcellularLocation>
</comment>
<evidence type="ECO:0000259" key="6">
    <source>
        <dbReference type="Pfam" id="PF01103"/>
    </source>
</evidence>
<dbReference type="KEGG" id="fcs:TRV642_1491"/>
<evidence type="ECO:0000313" key="8">
    <source>
        <dbReference type="Proteomes" id="UP001152749"/>
    </source>
</evidence>
<keyword evidence="2" id="KW-0812">Transmembrane</keyword>
<dbReference type="RefSeq" id="WP_263362581.1">
    <property type="nucleotide sequence ID" value="NZ_OX336425.1"/>
</dbReference>
<dbReference type="Pfam" id="PF01103">
    <property type="entry name" value="Omp85"/>
    <property type="match status" value="1"/>
</dbReference>
<keyword evidence="3" id="KW-0732">Signal</keyword>
<evidence type="ECO:0000256" key="2">
    <source>
        <dbReference type="ARBA" id="ARBA00022692"/>
    </source>
</evidence>
<protein>
    <submittedName>
        <fullName evidence="7">Outer membrane protein assembly factor BamA</fullName>
    </submittedName>
</protein>
<evidence type="ECO:0000256" key="3">
    <source>
        <dbReference type="ARBA" id="ARBA00022729"/>
    </source>
</evidence>
<evidence type="ECO:0000256" key="1">
    <source>
        <dbReference type="ARBA" id="ARBA00004370"/>
    </source>
</evidence>
<dbReference type="GO" id="GO:0019867">
    <property type="term" value="C:outer membrane"/>
    <property type="evidence" value="ECO:0007669"/>
    <property type="project" value="InterPro"/>
</dbReference>
<accession>A0A9W4TGD1</accession>
<feature type="domain" description="Bacterial surface antigen (D15)" evidence="6">
    <location>
        <begin position="660"/>
        <end position="842"/>
    </location>
</feature>
<reference evidence="7" key="1">
    <citation type="submission" date="2022-09" db="EMBL/GenBank/DDBJ databases">
        <authorList>
            <person name="Duchaud E."/>
        </authorList>
    </citation>
    <scope>NUCLEOTIDE SEQUENCE</scope>
    <source>
        <strain evidence="7">TRV642</strain>
    </source>
</reference>
<dbReference type="EMBL" id="OX336425">
    <property type="protein sequence ID" value="CAI2766446.1"/>
    <property type="molecule type" value="Genomic_DNA"/>
</dbReference>
<dbReference type="InterPro" id="IPR039910">
    <property type="entry name" value="D15-like"/>
</dbReference>
<gene>
    <name evidence="7" type="primary">bamA</name>
    <name evidence="7" type="ORF">TRV642_1491</name>
</gene>
<dbReference type="AlphaFoldDB" id="A0A9W4TGD1"/>
<evidence type="ECO:0000256" key="5">
    <source>
        <dbReference type="ARBA" id="ARBA00023237"/>
    </source>
</evidence>
<dbReference type="Gene3D" id="2.40.160.50">
    <property type="entry name" value="membrane protein fhac: a member of the omp85/tpsb transporter family"/>
    <property type="match status" value="1"/>
</dbReference>
<keyword evidence="4" id="KW-0472">Membrane</keyword>
<proteinExistence type="predicted"/>
<organism evidence="7 8">
    <name type="scientific">Flavobacterium collinsii</name>
    <dbReference type="NCBI Taxonomy" id="1114861"/>
    <lineage>
        <taxon>Bacteria</taxon>
        <taxon>Pseudomonadati</taxon>
        <taxon>Bacteroidota</taxon>
        <taxon>Flavobacteriia</taxon>
        <taxon>Flavobacteriales</taxon>
        <taxon>Flavobacteriaceae</taxon>
        <taxon>Flavobacterium</taxon>
    </lineage>
</organism>
<keyword evidence="5" id="KW-0998">Cell outer membrane</keyword>
<dbReference type="PROSITE" id="PS51257">
    <property type="entry name" value="PROKAR_LIPOPROTEIN"/>
    <property type="match status" value="1"/>
</dbReference>
<dbReference type="InterPro" id="IPR000184">
    <property type="entry name" value="Bac_surfAg_D15"/>
</dbReference>
<evidence type="ECO:0000256" key="4">
    <source>
        <dbReference type="ARBA" id="ARBA00023136"/>
    </source>
</evidence>
<evidence type="ECO:0000313" key="7">
    <source>
        <dbReference type="EMBL" id="CAI2766446.1"/>
    </source>
</evidence>
<sequence>MKKNSTKIIAFILIAIFICACDAVKRVPDGKNLLVKNTILVNGKSTNDETAFNQMYQKPNGTLLGYRLRLNLYNLANLNPDSTYQAKFKNNPGLYERQSKLLSAKQVDRLGQSFMYKGIHEFLKSTGEAPVIIDTSKTKKTLLRLKYYYFNNGYFKVATDYTIDSVGRKKAKINYNIKTGPAYTLDTIKTKIMTPALDSLYKVNNDPSALKSGKQYKTSDFEEEKNRLTTYFRNHGAYYFQPTYVTFDIDTIGKKDKANVMLIVNNNNIQERDSSRTEPFKLYKISDVNIYTDYSAANAKNKITDSTTYNNFNLYSYKKLKYKPRAITDAVFISKGSTFSDTRTTLSSRYLNNLKIFNYPSIQYEVDKRDSTAQSLIANVYLTPRKKYSFGATFDVTHSNIQDFGIGASISETIRNVFNRAETLEISTRLNLGSSRDMANPNNNFFNVSEYGVDLKLNFPRILLPFGTEKIIPKRMIPSTSIAGGFSKQRNIGLDKENFTGGIAYNWSPKRGNTAKFELLNAQFVRNLNPGNYFNVYTSSYRELNNIGKQYNKNESYFDNPNDQNLTIPQGTAGFTNDVLSPNSNLILPDQDYKDVKSIEERRVRLTENDFILATSYTFTKTTKKDLADNTFYQFKTKIESAGTLLSAISNIGNFQKNGKGNYEIFNLEYSEYIKTEFDYIKHWDFGKEKVLAVRSFFGIAIPFGNSNYIPFSRSYYAGGSNDNRAWQPYALGPGSTNAANDFNEANMKIAMSAELRFKIFGSVKGAIFADAGNIWNVLDNVIDEKAKFSGVNDLAEIALGTGFGLRYDLSFFVIRLDMGFKTYNPAHEKGDRWFKEYNFGHSVLNFGINYPF</sequence>
<dbReference type="PANTHER" id="PTHR12815:SF47">
    <property type="entry name" value="TRANSLOCATION AND ASSEMBLY MODULE SUBUNIT TAMA"/>
    <property type="match status" value="1"/>
</dbReference>
<dbReference type="Proteomes" id="UP001152749">
    <property type="component" value="Chromosome"/>
</dbReference>
<dbReference type="PANTHER" id="PTHR12815">
    <property type="entry name" value="SORTING AND ASSEMBLY MACHINERY SAMM50 PROTEIN FAMILY MEMBER"/>
    <property type="match status" value="1"/>
</dbReference>
<name>A0A9W4TGD1_9FLAO</name>